<keyword evidence="3" id="KW-0238">DNA-binding</keyword>
<dbReference type="SUPFAM" id="SSF116734">
    <property type="entry name" value="DNA methylase specificity domain"/>
    <property type="match status" value="1"/>
</dbReference>
<sequence>MYDAKEIIGKTDKFFMKEDYISIIKDGDAGRLRFLPTNTAFCSTMSALTSKNNFDIYFIYSLLSSYFPIESIISGTTIKHIYFKNYGQFEYFVPSIKEQQKIAKVFENIDNLLNLYELKLQKIEMIKKSLLDKMFVQK</sequence>
<dbReference type="Pfam" id="PF01420">
    <property type="entry name" value="Methylase_S"/>
    <property type="match status" value="1"/>
</dbReference>
<dbReference type="Proteomes" id="UP000001491">
    <property type="component" value="Chromosome"/>
</dbReference>
<dbReference type="GO" id="GO:0003677">
    <property type="term" value="F:DNA binding"/>
    <property type="evidence" value="ECO:0007669"/>
    <property type="project" value="UniProtKB-KW"/>
</dbReference>
<dbReference type="InterPro" id="IPR000055">
    <property type="entry name" value="Restrct_endonuc_typeI_TRD"/>
</dbReference>
<evidence type="ECO:0000256" key="2">
    <source>
        <dbReference type="ARBA" id="ARBA00022747"/>
    </source>
</evidence>
<proteinExistence type="inferred from homology"/>
<dbReference type="GO" id="GO:0009307">
    <property type="term" value="P:DNA restriction-modification system"/>
    <property type="evidence" value="ECO:0007669"/>
    <property type="project" value="UniProtKB-KW"/>
</dbReference>
<evidence type="ECO:0000313" key="6">
    <source>
        <dbReference type="Proteomes" id="UP000001491"/>
    </source>
</evidence>
<evidence type="ECO:0000256" key="1">
    <source>
        <dbReference type="ARBA" id="ARBA00010923"/>
    </source>
</evidence>
<dbReference type="InterPro" id="IPR044946">
    <property type="entry name" value="Restrct_endonuc_typeI_TRD_sf"/>
</dbReference>
<protein>
    <recommendedName>
        <fullName evidence="4">Type I restriction modification DNA specificity domain-containing protein</fullName>
    </recommendedName>
</protein>
<dbReference type="PANTHER" id="PTHR30408">
    <property type="entry name" value="TYPE-1 RESTRICTION ENZYME ECOKI SPECIFICITY PROTEIN"/>
    <property type="match status" value="1"/>
</dbReference>
<gene>
    <name evidence="5" type="ordered locus">MCJ_005490</name>
</gene>
<dbReference type="eggNOG" id="COG0732">
    <property type="taxonomic scope" value="Bacteria"/>
</dbReference>
<dbReference type="Gene3D" id="3.90.220.20">
    <property type="entry name" value="DNA methylase specificity domains"/>
    <property type="match status" value="1"/>
</dbReference>
<dbReference type="HOGENOM" id="CLU_021095_7_2_14"/>
<evidence type="ECO:0000259" key="4">
    <source>
        <dbReference type="Pfam" id="PF01420"/>
    </source>
</evidence>
<evidence type="ECO:0000313" key="5">
    <source>
        <dbReference type="EMBL" id="CAT05248.1"/>
    </source>
</evidence>
<dbReference type="Gene3D" id="1.10.287.1120">
    <property type="entry name" value="Bipartite methylase S protein"/>
    <property type="match status" value="1"/>
</dbReference>
<dbReference type="PANTHER" id="PTHR30408:SF12">
    <property type="entry name" value="TYPE I RESTRICTION ENZYME MJAVIII SPECIFICITY SUBUNIT"/>
    <property type="match status" value="1"/>
</dbReference>
<dbReference type="AlphaFoldDB" id="C5J6Y5"/>
<accession>C5J6Y5</accession>
<organism evidence="5 6">
    <name type="scientific">Mesomycoplasma conjunctivae (strain ATCC 25834 / NCTC 10147 / HRC/581)</name>
    <name type="common">Mycoplasma conjunctivae</name>
    <dbReference type="NCBI Taxonomy" id="572263"/>
    <lineage>
        <taxon>Bacteria</taxon>
        <taxon>Bacillati</taxon>
        <taxon>Mycoplasmatota</taxon>
        <taxon>Mycoplasmoidales</taxon>
        <taxon>Metamycoplasmataceae</taxon>
        <taxon>Mesomycoplasma</taxon>
    </lineage>
</organism>
<comment type="similarity">
    <text evidence="1">Belongs to the type-I restriction system S methylase family.</text>
</comment>
<feature type="domain" description="Type I restriction modification DNA specificity" evidence="4">
    <location>
        <begin position="5"/>
        <end position="124"/>
    </location>
</feature>
<dbReference type="KEGG" id="mco:MCJ_005490"/>
<keyword evidence="2" id="KW-0680">Restriction system</keyword>
<evidence type="ECO:0000256" key="3">
    <source>
        <dbReference type="ARBA" id="ARBA00023125"/>
    </source>
</evidence>
<dbReference type="EMBL" id="FM864216">
    <property type="protein sequence ID" value="CAT05248.1"/>
    <property type="molecule type" value="Genomic_DNA"/>
</dbReference>
<name>C5J6Y5_MESCH</name>
<dbReference type="InterPro" id="IPR052021">
    <property type="entry name" value="Type-I_RS_S_subunit"/>
</dbReference>
<reference evidence="6" key="1">
    <citation type="journal article" date="2009" name="BMC Bioinformatics">
        <title>The Mycoplasma conjunctivae genome sequencing, annotation and analysis.</title>
        <authorList>
            <person name="Calderon-Copete S.P."/>
            <person name="Wigger G."/>
            <person name="Wunderlin C."/>
            <person name="Schmidheini T."/>
            <person name="Frey J."/>
            <person name="Quail M.A."/>
            <person name="Falquet L."/>
        </authorList>
    </citation>
    <scope>NUCLEOTIDE SEQUENCE [LARGE SCALE GENOMIC DNA]</scope>
    <source>
        <strain evidence="6">ATCC 25834 / NCTC 10147 / HRC/581</strain>
    </source>
</reference>
<keyword evidence="6" id="KW-1185">Reference proteome</keyword>